<protein>
    <submittedName>
        <fullName evidence="1">Uncharacterized protein</fullName>
    </submittedName>
</protein>
<accession>A0A0F7L5Z4</accession>
<sequence length="137" mass="15772">MELEGDVLDVLQKYVLPEMDSDLPIGQQNELFFTLDKISEYHPDVAVLHIQAMDKMVAYLNARFSVLCGEELVAELKLSQLKEPLGKSPVERYVDMIAFQNIVAYLEKSFSNLKILAESREETEEEKEKRLEMDSTK</sequence>
<organism evidence="1">
    <name type="scientific">uncultured marine virus</name>
    <dbReference type="NCBI Taxonomy" id="186617"/>
    <lineage>
        <taxon>Viruses</taxon>
        <taxon>environmental samples</taxon>
    </lineage>
</organism>
<proteinExistence type="predicted"/>
<evidence type="ECO:0000313" key="1">
    <source>
        <dbReference type="EMBL" id="AKH46953.1"/>
    </source>
</evidence>
<reference evidence="1" key="1">
    <citation type="journal article" date="2015" name="Front. Microbiol.">
        <title>Combining genomic sequencing methods to explore viral diversity and reveal potential virus-host interactions.</title>
        <authorList>
            <person name="Chow C.E."/>
            <person name="Winget D.M."/>
            <person name="White R.A.III."/>
            <person name="Hallam S.J."/>
            <person name="Suttle C.A."/>
        </authorList>
    </citation>
    <scope>NUCLEOTIDE SEQUENCE</scope>
    <source>
        <strain evidence="1">Anoxic2_4</strain>
    </source>
</reference>
<reference evidence="1" key="2">
    <citation type="submission" date="2015-03" db="EMBL/GenBank/DDBJ databases">
        <authorList>
            <person name="Chow C.-E.T."/>
            <person name="Winget D.M."/>
            <person name="White R.A.III."/>
            <person name="Hallam S.J."/>
            <person name="Suttle C.A."/>
        </authorList>
    </citation>
    <scope>NUCLEOTIDE SEQUENCE</scope>
    <source>
        <strain evidence="1">Anoxic2_4</strain>
    </source>
</reference>
<dbReference type="EMBL" id="KR029588">
    <property type="protein sequence ID" value="AKH46953.1"/>
    <property type="molecule type" value="Genomic_DNA"/>
</dbReference>
<name>A0A0F7L5Z4_9VIRU</name>